<dbReference type="Pfam" id="PF01066">
    <property type="entry name" value="CDP-OH_P_transf"/>
    <property type="match status" value="1"/>
</dbReference>
<proteinExistence type="inferred from homology"/>
<dbReference type="GO" id="GO:0008654">
    <property type="term" value="P:phospholipid biosynthetic process"/>
    <property type="evidence" value="ECO:0007669"/>
    <property type="project" value="InterPro"/>
</dbReference>
<feature type="transmembrane region" description="Helical" evidence="7">
    <location>
        <begin position="451"/>
        <end position="474"/>
    </location>
</feature>
<feature type="transmembrane region" description="Helical" evidence="7">
    <location>
        <begin position="494"/>
        <end position="517"/>
    </location>
</feature>
<dbReference type="Gene3D" id="1.20.120.1760">
    <property type="match status" value="1"/>
</dbReference>
<keyword evidence="9" id="KW-1185">Reference proteome</keyword>
<dbReference type="InterPro" id="IPR018499">
    <property type="entry name" value="Tetraspanin/Peripherin"/>
</dbReference>
<dbReference type="EMBL" id="JNBS01001953">
    <property type="protein sequence ID" value="OQR96725.1"/>
    <property type="molecule type" value="Genomic_DNA"/>
</dbReference>
<keyword evidence="3 7" id="KW-0812">Transmembrane</keyword>
<name>A0A1V9ZFD8_9STRA</name>
<accession>A0A1V9ZFD8</accession>
<dbReference type="Pfam" id="PF00335">
    <property type="entry name" value="Tetraspanin"/>
    <property type="match status" value="1"/>
</dbReference>
<feature type="transmembrane region" description="Helical" evidence="7">
    <location>
        <begin position="711"/>
        <end position="732"/>
    </location>
</feature>
<feature type="transmembrane region" description="Helical" evidence="7">
    <location>
        <begin position="360"/>
        <end position="386"/>
    </location>
</feature>
<comment type="similarity">
    <text evidence="6">Belongs to the CDP-alcohol phosphatidyltransferase class-I family.</text>
</comment>
<dbReference type="GO" id="GO:0016020">
    <property type="term" value="C:membrane"/>
    <property type="evidence" value="ECO:0007669"/>
    <property type="project" value="UniProtKB-SubCell"/>
</dbReference>
<evidence type="ECO:0000256" key="4">
    <source>
        <dbReference type="ARBA" id="ARBA00022989"/>
    </source>
</evidence>
<dbReference type="STRING" id="74557.A0A1V9ZFD8"/>
<evidence type="ECO:0000313" key="8">
    <source>
        <dbReference type="EMBL" id="OQR96725.1"/>
    </source>
</evidence>
<keyword evidence="5 7" id="KW-0472">Membrane</keyword>
<evidence type="ECO:0000256" key="5">
    <source>
        <dbReference type="ARBA" id="ARBA00023136"/>
    </source>
</evidence>
<dbReference type="InterPro" id="IPR043130">
    <property type="entry name" value="CDP-OH_PTrfase_TM_dom"/>
</dbReference>
<dbReference type="InterPro" id="IPR025533">
    <property type="entry name" value="DUF4419"/>
</dbReference>
<gene>
    <name evidence="8" type="ORF">THRCLA_07190</name>
</gene>
<reference evidence="8 9" key="1">
    <citation type="journal article" date="2014" name="Genome Biol. Evol.">
        <title>The secreted proteins of Achlya hypogyna and Thraustotheca clavata identify the ancestral oomycete secretome and reveal gene acquisitions by horizontal gene transfer.</title>
        <authorList>
            <person name="Misner I."/>
            <person name="Blouin N."/>
            <person name="Leonard G."/>
            <person name="Richards T.A."/>
            <person name="Lane C.E."/>
        </authorList>
    </citation>
    <scope>NUCLEOTIDE SEQUENCE [LARGE SCALE GENOMIC DNA]</scope>
    <source>
        <strain evidence="8 9">ATCC 34112</strain>
    </source>
</reference>
<feature type="transmembrane region" description="Helical" evidence="7">
    <location>
        <begin position="298"/>
        <end position="319"/>
    </location>
</feature>
<dbReference type="PROSITE" id="PS00379">
    <property type="entry name" value="CDP_ALCOHOL_P_TRANSF"/>
    <property type="match status" value="1"/>
</dbReference>
<dbReference type="Pfam" id="PF14388">
    <property type="entry name" value="DUF4419"/>
    <property type="match status" value="1"/>
</dbReference>
<evidence type="ECO:0000256" key="6">
    <source>
        <dbReference type="RuleBase" id="RU003750"/>
    </source>
</evidence>
<feature type="transmembrane region" description="Helical" evidence="7">
    <location>
        <begin position="268"/>
        <end position="292"/>
    </location>
</feature>
<dbReference type="InterPro" id="IPR048254">
    <property type="entry name" value="CDP_ALCOHOL_P_TRANSF_CS"/>
</dbReference>
<dbReference type="OrthoDB" id="196717at2759"/>
<organism evidence="8 9">
    <name type="scientific">Thraustotheca clavata</name>
    <dbReference type="NCBI Taxonomy" id="74557"/>
    <lineage>
        <taxon>Eukaryota</taxon>
        <taxon>Sar</taxon>
        <taxon>Stramenopiles</taxon>
        <taxon>Oomycota</taxon>
        <taxon>Saprolegniomycetes</taxon>
        <taxon>Saprolegniales</taxon>
        <taxon>Achlyaceae</taxon>
        <taxon>Thraustotheca</taxon>
    </lineage>
</organism>
<evidence type="ECO:0000313" key="9">
    <source>
        <dbReference type="Proteomes" id="UP000243217"/>
    </source>
</evidence>
<feature type="transmembrane region" description="Helical" evidence="7">
    <location>
        <begin position="48"/>
        <end position="72"/>
    </location>
</feature>
<comment type="caution">
    <text evidence="8">The sequence shown here is derived from an EMBL/GenBank/DDBJ whole genome shotgun (WGS) entry which is preliminary data.</text>
</comment>
<evidence type="ECO:0000256" key="1">
    <source>
        <dbReference type="ARBA" id="ARBA00004141"/>
    </source>
</evidence>
<feature type="transmembrane region" description="Helical" evidence="7">
    <location>
        <begin position="78"/>
        <end position="96"/>
    </location>
</feature>
<dbReference type="PANTHER" id="PTHR31252:SF11">
    <property type="entry name" value="DUF4419 DOMAIN-CONTAINING PROTEIN"/>
    <property type="match status" value="1"/>
</dbReference>
<keyword evidence="2 6" id="KW-0808">Transferase</keyword>
<feature type="transmembrane region" description="Helical" evidence="7">
    <location>
        <begin position="204"/>
        <end position="226"/>
    </location>
</feature>
<feature type="transmembrane region" description="Helical" evidence="7">
    <location>
        <begin position="744"/>
        <end position="763"/>
    </location>
</feature>
<dbReference type="PANTHER" id="PTHR31252">
    <property type="entry name" value="DUF4419 DOMAIN-CONTAINING PROTEIN"/>
    <property type="match status" value="1"/>
</dbReference>
<dbReference type="GO" id="GO:0016780">
    <property type="term" value="F:phosphotransferase activity, for other substituted phosphate groups"/>
    <property type="evidence" value="ECO:0007669"/>
    <property type="project" value="InterPro"/>
</dbReference>
<comment type="subcellular location">
    <subcellularLocation>
        <location evidence="1">Membrane</location>
        <topology evidence="1">Multi-pass membrane protein</topology>
    </subcellularLocation>
</comment>
<dbReference type="PRINTS" id="PR00259">
    <property type="entry name" value="TMFOUR"/>
</dbReference>
<sequence length="1094" mass="121615">MGILSKQALEGIAAYKYKAGQYTWLDLQLNHYWNFMVELLPMWMAPNLVTLSGTVIMTITTGTLLAICPLFVGPAPAWAYAICGLGLFVYQTLDAIDGKQARRTGSSSPLGQLFDHGCDALSALVNMLSAVVALQLGPSHFSYATICSVSVSFYLAQWEEYHTGTMSCGNGYFGVTEGQLVLVFVHVWTAVFGSSFWHLQIAPFFPYAFAEVLVVCLILSNVILAYTKYQKTTILYPQRVYSISNVFLAPLDHLKGEELGNKQVSKHVALLQLVPPFAVTFGGFLLISGPLAPYYAQYPLLFLIPIGLSFVMFSSRMIVSHMCKVPFTPQFRILMPLVVLLLATYSKIEAFATIPPLVSLTAYCILVTFIYFHYMLSVVFEICAHLKIPLLTLPKKLSTMYTTLFSFTVNMFQHEYSDDRPMRPSIDPVRRSEFDFDKSEQPSVFTGVAKVLVMLVNLAFMMLGGMLIYFTLWVKHIGATKMFENNYVWVQDTTFTVLLVFGALVLVVALVGCLGAWARNRHMLLIYAAGLVLNLVLFSTIAVGGFFSLSTANAWADSPNTLQTKEIAVAKEFNEMYCKGTIAYYCSTGSVSSSLQLFLQNASLVTLAKPIFSQLQGWNQMCNSTQVRITNVPLATKVNETCALCSQFSYDDYADFLTWSLNNCPLNDVSTSYCSIYMRNAANVSTEYFKGAPYGECRVKFLKLWKSVSNFLAIGGVIVAIISLGILIASIVLRSRLPFDVHCLISFLMVTFAVSSVALGDYACLVENDIVRNLKEFNQEGCSTILQSSPTDGHFGRTDNGFVNGVVDAYNQHLNLIIRPDDVWLAIMTQFGLYVNGNAEVLRSKFVQHEGKKELEVVTGGTLHTVDFGALAIQMVDQMNANLNDPTLGEWILPGFSTTTVHDTIVGSIVMMASMKKYFSYKMSLRCGIPEVALLGTVQDWENIRSRVDTLRAYGEKMIKWVDMLSGVLDQFVMAAKGTEDTEFWQRICHHIGGGSGPRYISGWISVFCVFNEDGQWQGNRKRVKSQGEETVSDFPIVNTNNIPPGYLTVDVKIDDNGVEHKGFMFAGHLTYEVKQRNTIAPYLSWAIALKDGT</sequence>
<dbReference type="Proteomes" id="UP000243217">
    <property type="component" value="Unassembled WGS sequence"/>
</dbReference>
<evidence type="ECO:0000256" key="3">
    <source>
        <dbReference type="ARBA" id="ARBA00022692"/>
    </source>
</evidence>
<dbReference type="InterPro" id="IPR000462">
    <property type="entry name" value="CDP-OH_P_trans"/>
</dbReference>
<feature type="transmembrane region" description="Helical" evidence="7">
    <location>
        <begin position="179"/>
        <end position="198"/>
    </location>
</feature>
<evidence type="ECO:0000256" key="7">
    <source>
        <dbReference type="SAM" id="Phobius"/>
    </source>
</evidence>
<protein>
    <submittedName>
        <fullName evidence="8">CDP-alcohol phosphatidyltransferase</fullName>
    </submittedName>
</protein>
<evidence type="ECO:0000256" key="2">
    <source>
        <dbReference type="ARBA" id="ARBA00022679"/>
    </source>
</evidence>
<keyword evidence="4 7" id="KW-1133">Transmembrane helix</keyword>
<feature type="transmembrane region" description="Helical" evidence="7">
    <location>
        <begin position="331"/>
        <end position="348"/>
    </location>
</feature>
<feature type="transmembrane region" description="Helical" evidence="7">
    <location>
        <begin position="524"/>
        <end position="549"/>
    </location>
</feature>
<dbReference type="AlphaFoldDB" id="A0A1V9ZFD8"/>